<dbReference type="AlphaFoldDB" id="A0A9P5GZ37"/>
<evidence type="ECO:0000256" key="2">
    <source>
        <dbReference type="SAM" id="Phobius"/>
    </source>
</evidence>
<evidence type="ECO:0000256" key="1">
    <source>
        <dbReference type="SAM" id="MobiDB-lite"/>
    </source>
</evidence>
<name>A0A9P5GZ37_9HYPO</name>
<keyword evidence="2" id="KW-0812">Transmembrane</keyword>
<dbReference type="PANTHER" id="PTHR35395">
    <property type="entry name" value="DUF6536 DOMAIN-CONTAINING PROTEIN"/>
    <property type="match status" value="1"/>
</dbReference>
<proteinExistence type="predicted"/>
<dbReference type="EMBL" id="JAANBB010000359">
    <property type="protein sequence ID" value="KAF7543550.1"/>
    <property type="molecule type" value="Genomic_DNA"/>
</dbReference>
<comment type="caution">
    <text evidence="4">The sequence shown here is derived from an EMBL/GenBank/DDBJ whole genome shotgun (WGS) entry which is preliminary data.</text>
</comment>
<gene>
    <name evidence="4" type="ORF">G7Z17_g10654</name>
</gene>
<accession>A0A9P5GZ37</accession>
<reference evidence="4" key="1">
    <citation type="submission" date="2020-03" db="EMBL/GenBank/DDBJ databases">
        <title>Draft Genome Sequence of Cylindrodendrum hubeiense.</title>
        <authorList>
            <person name="Buettner E."/>
            <person name="Kellner H."/>
        </authorList>
    </citation>
    <scope>NUCLEOTIDE SEQUENCE</scope>
    <source>
        <strain evidence="4">IHI 201604</strain>
    </source>
</reference>
<evidence type="ECO:0000313" key="5">
    <source>
        <dbReference type="Proteomes" id="UP000722485"/>
    </source>
</evidence>
<dbReference type="Pfam" id="PF20163">
    <property type="entry name" value="DUF6536"/>
    <property type="match status" value="1"/>
</dbReference>
<evidence type="ECO:0000313" key="4">
    <source>
        <dbReference type="EMBL" id="KAF7543550.1"/>
    </source>
</evidence>
<dbReference type="InterPro" id="IPR046623">
    <property type="entry name" value="DUF6536"/>
</dbReference>
<dbReference type="Proteomes" id="UP000722485">
    <property type="component" value="Unassembled WGS sequence"/>
</dbReference>
<feature type="domain" description="DUF6536" evidence="3">
    <location>
        <begin position="41"/>
        <end position="119"/>
    </location>
</feature>
<keyword evidence="2" id="KW-0472">Membrane</keyword>
<protein>
    <recommendedName>
        <fullName evidence="3">DUF6536 domain-containing protein</fullName>
    </recommendedName>
</protein>
<organism evidence="4 5">
    <name type="scientific">Cylindrodendrum hubeiense</name>
    <dbReference type="NCBI Taxonomy" id="595255"/>
    <lineage>
        <taxon>Eukaryota</taxon>
        <taxon>Fungi</taxon>
        <taxon>Dikarya</taxon>
        <taxon>Ascomycota</taxon>
        <taxon>Pezizomycotina</taxon>
        <taxon>Sordariomycetes</taxon>
        <taxon>Hypocreomycetidae</taxon>
        <taxon>Hypocreales</taxon>
        <taxon>Nectriaceae</taxon>
        <taxon>Cylindrodendrum</taxon>
    </lineage>
</organism>
<keyword evidence="5" id="KW-1185">Reference proteome</keyword>
<keyword evidence="2" id="KW-1133">Transmembrane helix</keyword>
<feature type="region of interest" description="Disordered" evidence="1">
    <location>
        <begin position="1"/>
        <end position="38"/>
    </location>
</feature>
<evidence type="ECO:0000259" key="3">
    <source>
        <dbReference type="Pfam" id="PF20163"/>
    </source>
</evidence>
<dbReference type="PANTHER" id="PTHR35395:SF1">
    <property type="entry name" value="DUF6536 DOMAIN-CONTAINING PROTEIN"/>
    <property type="match status" value="1"/>
</dbReference>
<sequence>MQYESISLIGADDDKSALNPDNDPDRQPEKSSILSKGPSGWRFSIALSLLLSVLVFAINLSATIWAMKSTPADEINPYDASGVKVMYKGNCEQANSLNTGLHVMINALSSALLAASNYFPSSTYLRLSLS</sequence>
<feature type="transmembrane region" description="Helical" evidence="2">
    <location>
        <begin position="41"/>
        <end position="60"/>
    </location>
</feature>